<keyword evidence="2" id="KW-1185">Reference proteome</keyword>
<dbReference type="Proteomes" id="UP001145114">
    <property type="component" value="Unassembled WGS sequence"/>
</dbReference>
<comment type="caution">
    <text evidence="1">The sequence shown here is derived from an EMBL/GenBank/DDBJ whole genome shotgun (WGS) entry which is preliminary data.</text>
</comment>
<sequence length="274" mass="29100">TYAWNSAVVIALLVVGFALLAVFVVVEAYIAPEPILDLILFNNRTIPAVLIASTMSCMVVYSLVYYVPIFFSAVFNASAVNVGVRILPVQLSIALSGLITGQIISRFGHLRLMTVTGFVLATVGAGLVTLLRPDSGTDKQIGYLILSGIGAGIVLQTTTVIAQAAVKPQLMAVSTTLLLFTQTIGAVFGLAISGAVLANALHPRLQAIGSQHPEYAHTLTASQDNVSLIWDPGFPADVRRDAIYAYSESLHKVFIAMIPLSAFGFLASLVLKRL</sequence>
<feature type="non-terminal residue" evidence="1">
    <location>
        <position position="274"/>
    </location>
</feature>
<proteinExistence type="predicted"/>
<protein>
    <submittedName>
        <fullName evidence="1">Uncharacterized protein</fullName>
    </submittedName>
</protein>
<feature type="non-terminal residue" evidence="1">
    <location>
        <position position="1"/>
    </location>
</feature>
<name>A0ACC1HB17_9FUNG</name>
<evidence type="ECO:0000313" key="2">
    <source>
        <dbReference type="Proteomes" id="UP001145114"/>
    </source>
</evidence>
<gene>
    <name evidence="1" type="ORF">EV182_006386</name>
</gene>
<dbReference type="EMBL" id="JAMZIH010007748">
    <property type="protein sequence ID" value="KAJ1672841.1"/>
    <property type="molecule type" value="Genomic_DNA"/>
</dbReference>
<accession>A0ACC1HB17</accession>
<evidence type="ECO:0000313" key="1">
    <source>
        <dbReference type="EMBL" id="KAJ1672841.1"/>
    </source>
</evidence>
<reference evidence="1" key="1">
    <citation type="submission" date="2022-06" db="EMBL/GenBank/DDBJ databases">
        <title>Phylogenomic reconstructions and comparative analyses of Kickxellomycotina fungi.</title>
        <authorList>
            <person name="Reynolds N.K."/>
            <person name="Stajich J.E."/>
            <person name="Barry K."/>
            <person name="Grigoriev I.V."/>
            <person name="Crous P."/>
            <person name="Smith M.E."/>
        </authorList>
    </citation>
    <scope>NUCLEOTIDE SEQUENCE</scope>
    <source>
        <strain evidence="1">RSA 2271</strain>
    </source>
</reference>
<organism evidence="1 2">
    <name type="scientific">Spiromyces aspiralis</name>
    <dbReference type="NCBI Taxonomy" id="68401"/>
    <lineage>
        <taxon>Eukaryota</taxon>
        <taxon>Fungi</taxon>
        <taxon>Fungi incertae sedis</taxon>
        <taxon>Zoopagomycota</taxon>
        <taxon>Kickxellomycotina</taxon>
        <taxon>Kickxellomycetes</taxon>
        <taxon>Kickxellales</taxon>
        <taxon>Kickxellaceae</taxon>
        <taxon>Spiromyces</taxon>
    </lineage>
</organism>